<proteinExistence type="predicted"/>
<feature type="compositionally biased region" description="Basic and acidic residues" evidence="1">
    <location>
        <begin position="978"/>
        <end position="987"/>
    </location>
</feature>
<evidence type="ECO:0000259" key="2">
    <source>
        <dbReference type="PROSITE" id="PS51065"/>
    </source>
</evidence>
<feature type="compositionally biased region" description="Low complexity" evidence="1">
    <location>
        <begin position="1116"/>
        <end position="1156"/>
    </location>
</feature>
<feature type="compositionally biased region" description="Acidic residues" evidence="1">
    <location>
        <begin position="1545"/>
        <end position="1554"/>
    </location>
</feature>
<feature type="compositionally biased region" description="Acidic residues" evidence="1">
    <location>
        <begin position="988"/>
        <end position="999"/>
    </location>
</feature>
<keyword evidence="4" id="KW-1185">Reference proteome</keyword>
<feature type="region of interest" description="Disordered" evidence="1">
    <location>
        <begin position="912"/>
        <end position="1029"/>
    </location>
</feature>
<feature type="compositionally biased region" description="Basic and acidic residues" evidence="1">
    <location>
        <begin position="1422"/>
        <end position="1431"/>
    </location>
</feature>
<evidence type="ECO:0000313" key="4">
    <source>
        <dbReference type="Proteomes" id="UP000005239"/>
    </source>
</evidence>
<dbReference type="InterPro" id="IPR006573">
    <property type="entry name" value="NHR_dom"/>
</dbReference>
<feature type="compositionally biased region" description="Basic and acidic residues" evidence="1">
    <location>
        <begin position="535"/>
        <end position="547"/>
    </location>
</feature>
<feature type="region of interest" description="Disordered" evidence="1">
    <location>
        <begin position="484"/>
        <end position="561"/>
    </location>
</feature>
<dbReference type="EnsemblMetazoa" id="PPA06559b.1">
    <property type="protein sequence ID" value="PPA06559b.1"/>
    <property type="gene ID" value="WBGene00096113"/>
</dbReference>
<dbReference type="PANTHER" id="PTHR12429:SF6">
    <property type="entry name" value="PROTEIN NEURALIZED"/>
    <property type="match status" value="1"/>
</dbReference>
<feature type="compositionally biased region" description="Low complexity" evidence="1">
    <location>
        <begin position="858"/>
        <end position="870"/>
    </location>
</feature>
<protein>
    <submittedName>
        <fullName evidence="3">NHR domain-containing protein</fullName>
    </submittedName>
</protein>
<feature type="compositionally biased region" description="Low complexity" evidence="1">
    <location>
        <begin position="1432"/>
        <end position="1446"/>
    </location>
</feature>
<feature type="compositionally biased region" description="Basic and acidic residues" evidence="1">
    <location>
        <begin position="1668"/>
        <end position="1681"/>
    </location>
</feature>
<name>A0A8R1U7L1_PRIPA</name>
<organism evidence="3 4">
    <name type="scientific">Pristionchus pacificus</name>
    <name type="common">Parasitic nematode worm</name>
    <dbReference type="NCBI Taxonomy" id="54126"/>
    <lineage>
        <taxon>Eukaryota</taxon>
        <taxon>Metazoa</taxon>
        <taxon>Ecdysozoa</taxon>
        <taxon>Nematoda</taxon>
        <taxon>Chromadorea</taxon>
        <taxon>Rhabditida</taxon>
        <taxon>Rhabditina</taxon>
        <taxon>Diplogasteromorpha</taxon>
        <taxon>Diplogasteroidea</taxon>
        <taxon>Neodiplogasteridae</taxon>
        <taxon>Pristionchus</taxon>
    </lineage>
</organism>
<feature type="region of interest" description="Disordered" evidence="1">
    <location>
        <begin position="1422"/>
        <end position="1447"/>
    </location>
</feature>
<feature type="region of interest" description="Disordered" evidence="1">
    <location>
        <begin position="1196"/>
        <end position="1224"/>
    </location>
</feature>
<feature type="compositionally biased region" description="Low complexity" evidence="1">
    <location>
        <begin position="503"/>
        <end position="523"/>
    </location>
</feature>
<feature type="region of interest" description="Disordered" evidence="1">
    <location>
        <begin position="1632"/>
        <end position="1695"/>
    </location>
</feature>
<feature type="compositionally biased region" description="Polar residues" evidence="1">
    <location>
        <begin position="1090"/>
        <end position="1108"/>
    </location>
</feature>
<feature type="compositionally biased region" description="Basic and acidic residues" evidence="1">
    <location>
        <begin position="1196"/>
        <end position="1213"/>
    </location>
</feature>
<dbReference type="SMART" id="SM00588">
    <property type="entry name" value="NEUZ"/>
    <property type="match status" value="1"/>
</dbReference>
<dbReference type="PROSITE" id="PS51065">
    <property type="entry name" value="NHR"/>
    <property type="match status" value="1"/>
</dbReference>
<dbReference type="Gene3D" id="2.60.120.920">
    <property type="match status" value="1"/>
</dbReference>
<dbReference type="Proteomes" id="UP000005239">
    <property type="component" value="Unassembled WGS sequence"/>
</dbReference>
<feature type="compositionally biased region" description="Basic and acidic residues" evidence="1">
    <location>
        <begin position="1648"/>
        <end position="1661"/>
    </location>
</feature>
<feature type="compositionally biased region" description="Basic and acidic residues" evidence="1">
    <location>
        <begin position="1555"/>
        <end position="1564"/>
    </location>
</feature>
<evidence type="ECO:0000256" key="1">
    <source>
        <dbReference type="SAM" id="MobiDB-lite"/>
    </source>
</evidence>
<feature type="region of interest" description="Disordered" evidence="1">
    <location>
        <begin position="313"/>
        <end position="347"/>
    </location>
</feature>
<dbReference type="PANTHER" id="PTHR12429">
    <property type="entry name" value="NEURALIZED"/>
    <property type="match status" value="1"/>
</dbReference>
<feature type="domain" description="NHR" evidence="2">
    <location>
        <begin position="1227"/>
        <end position="1388"/>
    </location>
</feature>
<feature type="region of interest" description="Disordered" evidence="1">
    <location>
        <begin position="1729"/>
        <end position="1750"/>
    </location>
</feature>
<feature type="compositionally biased region" description="Acidic residues" evidence="1">
    <location>
        <begin position="799"/>
        <end position="810"/>
    </location>
</feature>
<feature type="compositionally biased region" description="Polar residues" evidence="1">
    <location>
        <begin position="487"/>
        <end position="502"/>
    </location>
</feature>
<reference evidence="3" key="2">
    <citation type="submission" date="2022-06" db="UniProtKB">
        <authorList>
            <consortium name="EnsemblMetazoa"/>
        </authorList>
    </citation>
    <scope>IDENTIFICATION</scope>
    <source>
        <strain evidence="3">PS312</strain>
    </source>
</reference>
<feature type="compositionally biased region" description="Basic and acidic residues" evidence="1">
    <location>
        <begin position="667"/>
        <end position="798"/>
    </location>
</feature>
<feature type="compositionally biased region" description="Acidic residues" evidence="1">
    <location>
        <begin position="1593"/>
        <end position="1602"/>
    </location>
</feature>
<feature type="compositionally biased region" description="Basic and acidic residues" evidence="1">
    <location>
        <begin position="1572"/>
        <end position="1592"/>
    </location>
</feature>
<reference evidence="4" key="1">
    <citation type="journal article" date="2008" name="Nat. Genet.">
        <title>The Pristionchus pacificus genome provides a unique perspective on nematode lifestyle and parasitism.</title>
        <authorList>
            <person name="Dieterich C."/>
            <person name="Clifton S.W."/>
            <person name="Schuster L.N."/>
            <person name="Chinwalla A."/>
            <person name="Delehaunty K."/>
            <person name="Dinkelacker I."/>
            <person name="Fulton L."/>
            <person name="Fulton R."/>
            <person name="Godfrey J."/>
            <person name="Minx P."/>
            <person name="Mitreva M."/>
            <person name="Roeseler W."/>
            <person name="Tian H."/>
            <person name="Witte H."/>
            <person name="Yang S.P."/>
            <person name="Wilson R.K."/>
            <person name="Sommer R.J."/>
        </authorList>
    </citation>
    <scope>NUCLEOTIDE SEQUENCE [LARGE SCALE GENOMIC DNA]</scope>
    <source>
        <strain evidence="4">PS312</strain>
    </source>
</reference>
<dbReference type="InterPro" id="IPR037962">
    <property type="entry name" value="Neuralized"/>
</dbReference>
<feature type="region of interest" description="Disordered" evidence="1">
    <location>
        <begin position="1075"/>
        <end position="1165"/>
    </location>
</feature>
<feature type="compositionally biased region" description="Acidic residues" evidence="1">
    <location>
        <begin position="848"/>
        <end position="857"/>
    </location>
</feature>
<feature type="compositionally biased region" description="Acidic residues" evidence="1">
    <location>
        <begin position="1731"/>
        <end position="1745"/>
    </location>
</feature>
<sequence length="1782" mass="202905">MSINNRNGSSPPGGGKHSFDPNIVKGEKSETEKIYMITEISDTLKNVHGSLFPLNPPQKPTKLKQMFSAPRGVQQNRRSNALYTSLISEFDTVKLNSLKDYGPSSTLEKSFIHKDIHPHVVESMKNEHCLFAMSNMKFVKVKSTLLLILDPHLMIDKSPGDQMKSCIISSRKKWLAANLILFPTSPQVMAAQIVRNHARVFSEDKNTNAVDYQSGVKRLTTNCHGLARALTPEGNMPMLNHLEMSWYRIRKRVLEDIREAANKVTPQTEGAFFRTMPFGLNTMPKLMEAIRHQLNMCDELFKEEYEERIELSDGPDMEDEEMEEEETMDGRMEEEEEEEEGEREEGGMRRVMGGETVHRVVPSLSMQHIQLRQENMGRCVPPSGEMGPSTSRIQSYTKNNHHGRQLTNRGNTQGTRASIMTTQMGGHVMNGISPRGSHISIPPITPTSSNGRPVKMTLRKDENQKLFIHSSPSTSSTAIVPVEKEQSQSISHAPPSTATPIEQQKQTTVVPSSTVTWTVQQPPTQAPPSGTVENVEEKEKEEGEVSRQGHPMETVHTSRPISNGSTFGGGITHSPIFSSSPQLLWRGPDGVIQAIPSIVYVEHTENGLRQVNPPTPPPQIAMAIPSMGGGSARSGSNKRRLSRESFVKRKRMEYGDSGDASSEDSDKEVKKLCLEKKKMVEERRRKREERKTNARKEEEMVKKNEEEERKNNFMKNEEKQKMEEDEERKKIEEEEERKKKEEEEERKKMEEEEMRKKEEENERQKKEENERIELERLRKEDELMKTRSMEEEEERRNDEDDDSGSEEQEEVTVLAEDSTQENDENEDEQMGARESEDEVVAESVIDQSENEEKEEETIPSTISTTNEISNGNGHKSMETERNEMNGVVVSSSPQDEDDDIEFVGVVVGEERQMSKLPSRRKSTMKENGTLTGWIKEGTEKVKEEETNDDNDSVKKEVNEESMIARKGGINGETVSDTRLSDVVKSEVKEEEENEMEEEGEKTMNDRNGENEETRDDTMNRSNELYCEEDEEMERKRIILEAMTQEDSSQIPFTVAHSDVSSEVITAVIPSMESIPMDIDSSTNRREEMTSIDSPQEETCISIPSNGLNESPHEMIPLSVPSLPHESSLSSLPPPLSNQSLSTPPPRSSSIHIPSQSKGEERRTIPMPSTRLSAEMIEMLHKTDSLIGSYFDKQERREKKMEKEKEKEKEKEVEVTTEPPMNDIDGDILRFHSMRGVAAKLSDDRRCAIRDESINRCSMAVVFTNRPIRKGEKVTLKVVEVSPIWKGRIRVGLTTKDPIQYTSRNEVPRCFNSSNENGHNSYMYDSGCLNAVEKGSELEVELTERGDELMYSFNGKEMGLMGKGIKNDRPMWLVVDVYGFVRSIEIIDNVPPPLEENEEDFPSDQVNPLNHEVDEPILRSVKEEVTEEEPSHPSHSSHSSHSSQLSLLEKEIESTVQSCVMIVHSQIESLNENGRDGKIPIIITANLPIDTVPTELNEDTVERREEEMEMNTVTITEEVMDNESREEEKEGDNESVEKEEVSIETAIEENDDDDEPPIKKMRIEQETWDVMMEDTRKELENEVKEVEDRGESEEKNEENEEDEKSIVESMNEVIPMEMEEEMVDVEVIGINGDMEEGTKGMEENEEEVIEKGEENMIEKTELLGEIIEEDGRTEIDHDNGVKEDEEEEETKVSNEKVKIEEEKCSSLPLRRRSLFGPGCLPFEFTLQAKEINDDEDKNEEKMEVDEGEKQEMVDIAPIRRLSLFGPGSASFKNIMEKVKKINY</sequence>
<feature type="region of interest" description="Disordered" evidence="1">
    <location>
        <begin position="1519"/>
        <end position="1605"/>
    </location>
</feature>
<dbReference type="InterPro" id="IPR043136">
    <property type="entry name" value="B30.2/SPRY_sf"/>
</dbReference>
<feature type="region of interest" description="Disordered" evidence="1">
    <location>
        <begin position="1"/>
        <end position="23"/>
    </location>
</feature>
<feature type="compositionally biased region" description="Acidic residues" evidence="1">
    <location>
        <begin position="818"/>
        <end position="840"/>
    </location>
</feature>
<feature type="region of interest" description="Disordered" evidence="1">
    <location>
        <begin position="611"/>
        <end position="899"/>
    </location>
</feature>
<evidence type="ECO:0000313" key="3">
    <source>
        <dbReference type="EnsemblMetazoa" id="PPA06559b.1"/>
    </source>
</evidence>
<feature type="compositionally biased region" description="Acidic residues" evidence="1">
    <location>
        <begin position="313"/>
        <end position="343"/>
    </location>
</feature>
<accession>A0A8R1U7L1</accession>
<dbReference type="Pfam" id="PF07177">
    <property type="entry name" value="Neuralized"/>
    <property type="match status" value="1"/>
</dbReference>
<gene>
    <name evidence="3" type="primary">WBGene00096113</name>
</gene>
<feature type="compositionally biased region" description="Basic and acidic residues" evidence="1">
    <location>
        <begin position="1000"/>
        <end position="1018"/>
    </location>
</feature>